<evidence type="ECO:0000256" key="1">
    <source>
        <dbReference type="SAM" id="Phobius"/>
    </source>
</evidence>
<keyword evidence="4" id="KW-1185">Reference proteome</keyword>
<feature type="transmembrane region" description="Helical" evidence="1">
    <location>
        <begin position="37"/>
        <end position="56"/>
    </location>
</feature>
<comment type="caution">
    <text evidence="3">The sequence shown here is derived from an EMBL/GenBank/DDBJ whole genome shotgun (WGS) entry which is preliminary data.</text>
</comment>
<dbReference type="STRING" id="493475.GARC_0479"/>
<sequence>MLDKFNHHKGIILILIASLFWGTTGTVASFAPEISPLAIGAFAMGVGGVFLVLNSLKELSLDWRLLRGSAKVFVFGGLSVALYPLAFYTSMRLSGVAIGTVISLASAPFFAALIERLISNKLVSLKWMLSFAIGILGIVLLTLGKVQEPLANNTAIEQYAGILLGLVAGLTYAIYSWSARNMINRGVNAKSAMAGMFGFAAILLLPSLAFTGGHLFSSANNAFVAIYMALVPMFLGYLMFGYGLKQVEASTATLLTMLEPIVATILAVVVLGEGFMFVGWIGMGLILVCLLLQTLKLPKFRFNQLRGIPIPIKK</sequence>
<dbReference type="RefSeq" id="WP_007616278.1">
    <property type="nucleotide sequence ID" value="NZ_BAEO01000007.1"/>
</dbReference>
<evidence type="ECO:0000313" key="4">
    <source>
        <dbReference type="Proteomes" id="UP000006327"/>
    </source>
</evidence>
<dbReference type="Pfam" id="PF00892">
    <property type="entry name" value="EamA"/>
    <property type="match status" value="2"/>
</dbReference>
<feature type="transmembrane region" description="Helical" evidence="1">
    <location>
        <begin position="93"/>
        <end position="113"/>
    </location>
</feature>
<dbReference type="InterPro" id="IPR037185">
    <property type="entry name" value="EmrE-like"/>
</dbReference>
<dbReference type="eggNOG" id="COG0697">
    <property type="taxonomic scope" value="Bacteria"/>
</dbReference>
<evidence type="ECO:0000259" key="2">
    <source>
        <dbReference type="Pfam" id="PF00892"/>
    </source>
</evidence>
<proteinExistence type="predicted"/>
<reference evidence="3 4" key="1">
    <citation type="journal article" date="2017" name="Antonie Van Leeuwenhoek">
        <title>Rhizobium rhizosphaerae sp. nov., a novel species isolated from rice rhizosphere.</title>
        <authorList>
            <person name="Zhao J.J."/>
            <person name="Zhang J."/>
            <person name="Zhang R.J."/>
            <person name="Zhang C.W."/>
            <person name="Yin H.Q."/>
            <person name="Zhang X.X."/>
        </authorList>
    </citation>
    <scope>NUCLEOTIDE SEQUENCE [LARGE SCALE GENOMIC DNA]</scope>
    <source>
        <strain evidence="3 4">BSs20135</strain>
    </source>
</reference>
<keyword evidence="1" id="KW-0812">Transmembrane</keyword>
<feature type="transmembrane region" description="Helical" evidence="1">
    <location>
        <begin position="252"/>
        <end position="271"/>
    </location>
</feature>
<dbReference type="EMBL" id="BAEO01000007">
    <property type="protein sequence ID" value="GAC17461.1"/>
    <property type="molecule type" value="Genomic_DNA"/>
</dbReference>
<dbReference type="PANTHER" id="PTHR22911">
    <property type="entry name" value="ACYL-MALONYL CONDENSING ENZYME-RELATED"/>
    <property type="match status" value="1"/>
</dbReference>
<feature type="domain" description="EamA" evidence="2">
    <location>
        <begin position="9"/>
        <end position="142"/>
    </location>
</feature>
<dbReference type="AlphaFoldDB" id="K6Y0M2"/>
<protein>
    <submittedName>
        <fullName evidence="3">Drug/metabolite transporter, DME family</fullName>
    </submittedName>
</protein>
<gene>
    <name evidence="3" type="ORF">GARC_0479</name>
</gene>
<name>K6Y0M2_9ALTE</name>
<keyword evidence="1" id="KW-0472">Membrane</keyword>
<accession>K6Y0M2</accession>
<feature type="domain" description="EamA" evidence="2">
    <location>
        <begin position="161"/>
        <end position="292"/>
    </location>
</feature>
<feature type="transmembrane region" description="Helical" evidence="1">
    <location>
        <begin position="68"/>
        <end position="87"/>
    </location>
</feature>
<dbReference type="InterPro" id="IPR000620">
    <property type="entry name" value="EamA_dom"/>
</dbReference>
<dbReference type="PANTHER" id="PTHR22911:SF79">
    <property type="entry name" value="MOBA-LIKE NTP TRANSFERASE DOMAIN-CONTAINING PROTEIN"/>
    <property type="match status" value="1"/>
</dbReference>
<dbReference type="Proteomes" id="UP000006327">
    <property type="component" value="Unassembled WGS sequence"/>
</dbReference>
<dbReference type="SUPFAM" id="SSF103481">
    <property type="entry name" value="Multidrug resistance efflux transporter EmrE"/>
    <property type="match status" value="2"/>
</dbReference>
<feature type="transmembrane region" description="Helical" evidence="1">
    <location>
        <begin position="125"/>
        <end position="144"/>
    </location>
</feature>
<feature type="transmembrane region" description="Helical" evidence="1">
    <location>
        <begin position="156"/>
        <end position="175"/>
    </location>
</feature>
<evidence type="ECO:0000313" key="3">
    <source>
        <dbReference type="EMBL" id="GAC17461.1"/>
    </source>
</evidence>
<feature type="transmembrane region" description="Helical" evidence="1">
    <location>
        <begin position="222"/>
        <end position="240"/>
    </location>
</feature>
<feature type="transmembrane region" description="Helical" evidence="1">
    <location>
        <begin position="12"/>
        <end position="31"/>
    </location>
</feature>
<feature type="transmembrane region" description="Helical" evidence="1">
    <location>
        <begin position="277"/>
        <end position="295"/>
    </location>
</feature>
<dbReference type="GO" id="GO:0016020">
    <property type="term" value="C:membrane"/>
    <property type="evidence" value="ECO:0007669"/>
    <property type="project" value="InterPro"/>
</dbReference>
<organism evidence="3 4">
    <name type="scientific">Paraglaciecola arctica BSs20135</name>
    <dbReference type="NCBI Taxonomy" id="493475"/>
    <lineage>
        <taxon>Bacteria</taxon>
        <taxon>Pseudomonadati</taxon>
        <taxon>Pseudomonadota</taxon>
        <taxon>Gammaproteobacteria</taxon>
        <taxon>Alteromonadales</taxon>
        <taxon>Alteromonadaceae</taxon>
        <taxon>Paraglaciecola</taxon>
    </lineage>
</organism>
<feature type="transmembrane region" description="Helical" evidence="1">
    <location>
        <begin position="196"/>
        <end position="216"/>
    </location>
</feature>
<keyword evidence="1" id="KW-1133">Transmembrane helix</keyword>